<evidence type="ECO:0000313" key="2">
    <source>
        <dbReference type="EMBL" id="QVP48833.1"/>
    </source>
</evidence>
<protein>
    <submittedName>
        <fullName evidence="1">Uncharacterized protein</fullName>
    </submittedName>
</protein>
<organism evidence="1">
    <name type="scientific">Salmonella enterica subsp. salamae</name>
    <dbReference type="NCBI Taxonomy" id="59202"/>
    <lineage>
        <taxon>Bacteria</taxon>
        <taxon>Pseudomonadati</taxon>
        <taxon>Pseudomonadota</taxon>
        <taxon>Gammaproteobacteria</taxon>
        <taxon>Enterobacterales</taxon>
        <taxon>Enterobacteriaceae</taxon>
        <taxon>Salmonella</taxon>
    </lineage>
</organism>
<evidence type="ECO:0000313" key="1">
    <source>
        <dbReference type="EMBL" id="MII79823.1"/>
    </source>
</evidence>
<sequence length="70" mass="7804">MLIRFFDTYACCPLVSGLAALGRLLTSAVTPGCSDHLVTWRTIEKYKIHLISIDLLYDNMNLKSSIAEAE</sequence>
<gene>
    <name evidence="1" type="ORF">AIF45_12160</name>
    <name evidence="2" type="ORF">AIT66_15850</name>
</gene>
<reference evidence="1" key="1">
    <citation type="submission" date="2018-08" db="EMBL/GenBank/DDBJ databases">
        <authorList>
            <consortium name="GenomeTrakr network: Whole genome sequencing for foodborne pathogen traceback"/>
        </authorList>
    </citation>
    <scope>NUCLEOTIDE SEQUENCE [LARGE SCALE GENOMIC DNA]</scope>
    <source>
        <strain evidence="2">CFSAN001015</strain>
        <strain evidence="1">FDA00003943</strain>
    </source>
</reference>
<reference evidence="2" key="2">
    <citation type="submission" date="2021-05" db="EMBL/GenBank/DDBJ databases">
        <title>Whole genome PacBio Sequel sequence of Salmonella enterica subsp. enterica.</title>
        <authorList>
            <person name="Hoffmann M."/>
            <person name="Balkey M."/>
            <person name="Luo Y."/>
        </authorList>
    </citation>
    <scope>NUCLEOTIDE SEQUENCE</scope>
    <source>
        <strain evidence="2">CFSAN001015</strain>
    </source>
</reference>
<dbReference type="EMBL" id="RSKH01000007">
    <property type="protein sequence ID" value="MII79823.1"/>
    <property type="molecule type" value="Genomic_DNA"/>
</dbReference>
<dbReference type="EMBL" id="CP074596">
    <property type="protein sequence ID" value="QVP48833.1"/>
    <property type="molecule type" value="Genomic_DNA"/>
</dbReference>
<dbReference type="AlphaFoldDB" id="A0A6C8YCA6"/>
<accession>A0A6C8YCA6</accession>
<dbReference type="Proteomes" id="UP000885342">
    <property type="component" value="Unassembled WGS sequence"/>
</dbReference>
<name>A0A6C8YCA6_SALER</name>
<proteinExistence type="predicted"/>